<dbReference type="Gene3D" id="1.10.3450.10">
    <property type="entry name" value="TTHA0068-like"/>
    <property type="match status" value="1"/>
</dbReference>
<keyword evidence="2" id="KW-1185">Reference proteome</keyword>
<proteinExistence type="predicted"/>
<accession>A0ABV6NG89</accession>
<evidence type="ECO:0000313" key="1">
    <source>
        <dbReference type="EMBL" id="MFC0559784.1"/>
    </source>
</evidence>
<dbReference type="SUPFAM" id="SSF140663">
    <property type="entry name" value="TTHA0068-like"/>
    <property type="match status" value="1"/>
</dbReference>
<dbReference type="EMBL" id="JBHLTR010000017">
    <property type="protein sequence ID" value="MFC0559784.1"/>
    <property type="molecule type" value="Genomic_DNA"/>
</dbReference>
<protein>
    <submittedName>
        <fullName evidence="1">DUF309 domain-containing protein</fullName>
    </submittedName>
</protein>
<gene>
    <name evidence="1" type="ORF">ACFFH4_12065</name>
</gene>
<evidence type="ECO:0000313" key="2">
    <source>
        <dbReference type="Proteomes" id="UP001589833"/>
    </source>
</evidence>
<sequence length="176" mass="20818">MYPTAYLDYLIYFHVDRDYFECHEILEEHWKKQPATNRQPHWVGLIQIAVGLYHHRRGNMIGAIRMYNKALQTVSLQANALSHLGLDVDELILLLNKQIKLAETPEEPFVDLNLPLDDSTLLALCVDRSEQLEKKWIFTASPYIDKALIHKHRDRNREDVINERLHQLQLKLKKRQ</sequence>
<organism evidence="1 2">
    <name type="scientific">Halalkalibacter alkalisediminis</name>
    <dbReference type="NCBI Taxonomy" id="935616"/>
    <lineage>
        <taxon>Bacteria</taxon>
        <taxon>Bacillati</taxon>
        <taxon>Bacillota</taxon>
        <taxon>Bacilli</taxon>
        <taxon>Bacillales</taxon>
        <taxon>Bacillaceae</taxon>
        <taxon>Halalkalibacter</taxon>
    </lineage>
</organism>
<comment type="caution">
    <text evidence="1">The sequence shown here is derived from an EMBL/GenBank/DDBJ whole genome shotgun (WGS) entry which is preliminary data.</text>
</comment>
<dbReference type="InterPro" id="IPR005500">
    <property type="entry name" value="DUF309"/>
</dbReference>
<dbReference type="RefSeq" id="WP_273840881.1">
    <property type="nucleotide sequence ID" value="NZ_JAQQWT010000002.1"/>
</dbReference>
<name>A0ABV6NG89_9BACI</name>
<dbReference type="InterPro" id="IPR023203">
    <property type="entry name" value="TTHA0068_sf"/>
</dbReference>
<dbReference type="PANTHER" id="PTHR34796:SF1">
    <property type="entry name" value="EXPRESSED PROTEIN"/>
    <property type="match status" value="1"/>
</dbReference>
<dbReference type="PANTHER" id="PTHR34796">
    <property type="entry name" value="EXPRESSED PROTEIN"/>
    <property type="match status" value="1"/>
</dbReference>
<dbReference type="Pfam" id="PF03745">
    <property type="entry name" value="DUF309"/>
    <property type="match status" value="1"/>
</dbReference>
<reference evidence="1 2" key="1">
    <citation type="submission" date="2024-09" db="EMBL/GenBank/DDBJ databases">
        <authorList>
            <person name="Sun Q."/>
            <person name="Mori K."/>
        </authorList>
    </citation>
    <scope>NUCLEOTIDE SEQUENCE [LARGE SCALE GENOMIC DNA]</scope>
    <source>
        <strain evidence="1 2">NCAIM B.02301</strain>
    </source>
</reference>
<dbReference type="Proteomes" id="UP001589833">
    <property type="component" value="Unassembled WGS sequence"/>
</dbReference>